<gene>
    <name evidence="3" type="ORF">FCK90_05100</name>
</gene>
<dbReference type="Gene3D" id="1.10.10.1100">
    <property type="entry name" value="BFD-like [2Fe-2S]-binding domain"/>
    <property type="match status" value="1"/>
</dbReference>
<dbReference type="Proteomes" id="UP000325957">
    <property type="component" value="Unassembled WGS sequence"/>
</dbReference>
<dbReference type="PRINTS" id="PR00368">
    <property type="entry name" value="FADPNR"/>
</dbReference>
<accession>A0A5J5L127</accession>
<dbReference type="InterPro" id="IPR017224">
    <property type="entry name" value="Opine_Oxase_asu/HCN_bsu"/>
</dbReference>
<evidence type="ECO:0000259" key="2">
    <source>
        <dbReference type="Pfam" id="PF07992"/>
    </source>
</evidence>
<feature type="domain" description="FAD/NAD(P)-binding" evidence="2">
    <location>
        <begin position="6"/>
        <end position="340"/>
    </location>
</feature>
<dbReference type="PRINTS" id="PR00411">
    <property type="entry name" value="PNDRDTASEI"/>
</dbReference>
<evidence type="ECO:0000313" key="3">
    <source>
        <dbReference type="EMBL" id="KAA9394905.1"/>
    </source>
</evidence>
<dbReference type="InterPro" id="IPR041854">
    <property type="entry name" value="BFD-like_2Fe2S-bd_dom_sf"/>
</dbReference>
<keyword evidence="4" id="KW-1185">Reference proteome</keyword>
<dbReference type="SUPFAM" id="SSF51905">
    <property type="entry name" value="FAD/NAD(P)-binding domain"/>
    <property type="match status" value="1"/>
</dbReference>
<dbReference type="Pfam" id="PF07992">
    <property type="entry name" value="Pyr_redox_2"/>
    <property type="match status" value="1"/>
</dbReference>
<proteinExistence type="predicted"/>
<dbReference type="PANTHER" id="PTHR42949:SF3">
    <property type="entry name" value="ANAEROBIC GLYCEROL-3-PHOSPHATE DEHYDROGENASE SUBUNIT B"/>
    <property type="match status" value="1"/>
</dbReference>
<dbReference type="CDD" id="cd19946">
    <property type="entry name" value="GlpA-like_Fer2_BFD-like"/>
    <property type="match status" value="1"/>
</dbReference>
<dbReference type="GO" id="GO:0016491">
    <property type="term" value="F:oxidoreductase activity"/>
    <property type="evidence" value="ECO:0007669"/>
    <property type="project" value="UniProtKB-KW"/>
</dbReference>
<dbReference type="InterPro" id="IPR051691">
    <property type="entry name" value="Metab_Enz_Cyan_OpOx_G3PDH"/>
</dbReference>
<dbReference type="OrthoDB" id="9801699at2"/>
<sequence length="483" mass="51062">MSETTDLLVVGAGPAGLAAAVTAADHGLRVMLVDAGPQPGGQYWRHPDERYPVADESAGHHGWKVLTKLRDRLRVHRGAGHIDYRPGTQVWFIEAPKTESSPWYVYTTASVEAQPDHVPTGSVRAMRIVLCPGGYDRQLPVPGWDLPGVMAAGGVQALLKGSRTLAGRRAVVAGTGPFLLPVAVGLAEAGAEVVAICEAGNLTGWAKNVTGAVQVPSKGVEGAEYAKALVKHRIPYKTSTAVTRIDGDGQVQSAVLTALDRRGRPRSGSERAVEVDLVAFGWGFTPSMELVQAVGAETRIGSDESLIAVVDDMQRSTASRVYIAGEATGVGGAMMAVAEGELAGLGAAGDNGSSIDGARVRKLRGIIRRSAAFAQAMHHAHPVPARWTDWLTEDTLVCRCEEVTYAQVCHARDDLSADEARSVKILARPGMGWCQGRVCGFACAKIAAANEDRDLSPDDLARMSKRSLATPVSLEDLADLTLE</sequence>
<reference evidence="3 4" key="1">
    <citation type="submission" date="2019-05" db="EMBL/GenBank/DDBJ databases">
        <title>Kocuria coralli sp. nov., a novel actinobacterium isolated from coral reef seawater.</title>
        <authorList>
            <person name="Li J."/>
        </authorList>
    </citation>
    <scope>NUCLEOTIDE SEQUENCE [LARGE SCALE GENOMIC DNA]</scope>
    <source>
        <strain evidence="3 4">SCSIO 13007</strain>
    </source>
</reference>
<dbReference type="InterPro" id="IPR036188">
    <property type="entry name" value="FAD/NAD-bd_sf"/>
</dbReference>
<dbReference type="InterPro" id="IPR023753">
    <property type="entry name" value="FAD/NAD-binding_dom"/>
</dbReference>
<dbReference type="PIRSF" id="PIRSF037495">
    <property type="entry name" value="Opine_OX_OoxA/HcnB"/>
    <property type="match status" value="1"/>
</dbReference>
<dbReference type="RefSeq" id="WP_158033216.1">
    <property type="nucleotide sequence ID" value="NZ_ML708613.1"/>
</dbReference>
<keyword evidence="1" id="KW-0560">Oxidoreductase</keyword>
<evidence type="ECO:0000313" key="4">
    <source>
        <dbReference type="Proteomes" id="UP000325957"/>
    </source>
</evidence>
<protein>
    <submittedName>
        <fullName evidence="3">FAD-dependent oxidoreductase</fullName>
    </submittedName>
</protein>
<dbReference type="Gene3D" id="3.50.50.60">
    <property type="entry name" value="FAD/NAD(P)-binding domain"/>
    <property type="match status" value="2"/>
</dbReference>
<comment type="caution">
    <text evidence="3">The sequence shown here is derived from an EMBL/GenBank/DDBJ whole genome shotgun (WGS) entry which is preliminary data.</text>
</comment>
<dbReference type="PANTHER" id="PTHR42949">
    <property type="entry name" value="ANAEROBIC GLYCEROL-3-PHOSPHATE DEHYDROGENASE SUBUNIT B"/>
    <property type="match status" value="1"/>
</dbReference>
<name>A0A5J5L127_9MICC</name>
<dbReference type="AlphaFoldDB" id="A0A5J5L127"/>
<dbReference type="EMBL" id="SZWF01000004">
    <property type="protein sequence ID" value="KAA9394905.1"/>
    <property type="molecule type" value="Genomic_DNA"/>
</dbReference>
<organism evidence="3 4">
    <name type="scientific">Kocuria coralli</name>
    <dbReference type="NCBI Taxonomy" id="1461025"/>
    <lineage>
        <taxon>Bacteria</taxon>
        <taxon>Bacillati</taxon>
        <taxon>Actinomycetota</taxon>
        <taxon>Actinomycetes</taxon>
        <taxon>Micrococcales</taxon>
        <taxon>Micrococcaceae</taxon>
        <taxon>Kocuria</taxon>
    </lineage>
</organism>
<evidence type="ECO:0000256" key="1">
    <source>
        <dbReference type="ARBA" id="ARBA00023002"/>
    </source>
</evidence>